<feature type="chain" id="PRO_5025589630" evidence="2">
    <location>
        <begin position="23"/>
        <end position="476"/>
    </location>
</feature>
<organism evidence="3 4">
    <name type="scientific">Methylocystis parvus</name>
    <dbReference type="NCBI Taxonomy" id="134"/>
    <lineage>
        <taxon>Bacteria</taxon>
        <taxon>Pseudomonadati</taxon>
        <taxon>Pseudomonadota</taxon>
        <taxon>Alphaproteobacteria</taxon>
        <taxon>Hyphomicrobiales</taxon>
        <taxon>Methylocystaceae</taxon>
        <taxon>Methylocystis</taxon>
    </lineage>
</organism>
<proteinExistence type="predicted"/>
<evidence type="ECO:0000313" key="3">
    <source>
        <dbReference type="EMBL" id="QGM96366.1"/>
    </source>
</evidence>
<feature type="signal peptide" evidence="2">
    <location>
        <begin position="1"/>
        <end position="22"/>
    </location>
</feature>
<evidence type="ECO:0000256" key="2">
    <source>
        <dbReference type="SAM" id="SignalP"/>
    </source>
</evidence>
<accession>A0A6B8M257</accession>
<dbReference type="Proteomes" id="UP000422569">
    <property type="component" value="Chromosome"/>
</dbReference>
<dbReference type="EMBL" id="CP044331">
    <property type="protein sequence ID" value="QGM96366.1"/>
    <property type="molecule type" value="Genomic_DNA"/>
</dbReference>
<dbReference type="RefSeq" id="WP_016920210.1">
    <property type="nucleotide sequence ID" value="NZ_CP044331.1"/>
</dbReference>
<sequence length="476" mass="49393">MTWRRIAAALFACALPTHGASAFDAQIAPAPGGPPNGDVPPIVRDFAARNQLRLGWAADLPDTANLLNRDLPAPYRDFEINYLPRDAQVLIGQTKGGYGVVAMGKASAYAAGDGRYHVSSGYGCFQISDVPGSGQYAYAECLYSEVARTAAGANAVGHEIAMPNYAGYPPTINPFQVNNSGWQAHLQLDPGGGSNPKRDFWPSSALIAAPNFGGQALRGLIFGSASLAGSNGARNVTTTIATTAGAKVVTLPAEPRTLGVVAGQTVSSRDIPSGAIVTAVFTTGNRIELSRAATSDVAAAPAVFSNPGAVAIELAPHHEIRWTNDTYGARGAFIRNDSAAGESALGLRLHEKGMSWVDPRTEADLAGVTKAGDAYARRFLTRGETPTVRDCGDAPAPPATHSTPTAGHISTGARAMGCTIVFASPFPAAAFCVLTPTNPTAARSGYLISVSDKDHFRATFAAPVDQAGFNYFCGGE</sequence>
<keyword evidence="4" id="KW-1185">Reference proteome</keyword>
<gene>
    <name evidence="3" type="ORF">F7D14_01935</name>
</gene>
<evidence type="ECO:0000256" key="1">
    <source>
        <dbReference type="SAM" id="MobiDB-lite"/>
    </source>
</evidence>
<name>A0A6B8M257_9HYPH</name>
<reference evidence="3 4" key="1">
    <citation type="submission" date="2019-09" db="EMBL/GenBank/DDBJ databases">
        <title>Isolation and complete genome sequencing of Methylocystis species.</title>
        <authorList>
            <person name="Rumah B.L."/>
            <person name="Stead C.E."/>
            <person name="Stevens B.C."/>
            <person name="Minton N.P."/>
            <person name="Grosse-Honebrink A."/>
            <person name="Zhang Y."/>
        </authorList>
    </citation>
    <scope>NUCLEOTIDE SEQUENCE [LARGE SCALE GENOMIC DNA]</scope>
    <source>
        <strain evidence="3 4">BRCS2</strain>
    </source>
</reference>
<keyword evidence="2" id="KW-0732">Signal</keyword>
<protein>
    <submittedName>
        <fullName evidence="3">Uncharacterized protein</fullName>
    </submittedName>
</protein>
<feature type="region of interest" description="Disordered" evidence="1">
    <location>
        <begin position="386"/>
        <end position="407"/>
    </location>
</feature>
<dbReference type="AlphaFoldDB" id="A0A6B8M257"/>
<dbReference type="KEGG" id="mpar:F7D14_01935"/>
<evidence type="ECO:0000313" key="4">
    <source>
        <dbReference type="Proteomes" id="UP000422569"/>
    </source>
</evidence>